<evidence type="ECO:0000313" key="3">
    <source>
        <dbReference type="Proteomes" id="UP000054166"/>
    </source>
</evidence>
<feature type="region of interest" description="Disordered" evidence="1">
    <location>
        <begin position="1"/>
        <end position="135"/>
    </location>
</feature>
<evidence type="ECO:0000256" key="1">
    <source>
        <dbReference type="SAM" id="MobiDB-lite"/>
    </source>
</evidence>
<sequence>MGLGMTHLSDDEDRRLNLPRPRSVIDELFGRRHCQTGSNRQPSSRTHSKHSTPLHRAPFPLSNPKSHLSRASSKPKPCRLLSKSPNLSSLPPPSRLPRCSLTGKNKSKGSGLPCMRNGQRSANDSRLRGRNGSRR</sequence>
<protein>
    <submittedName>
        <fullName evidence="2">Uncharacterized protein</fullName>
    </submittedName>
</protein>
<accession>A0A0C3G0C6</accession>
<feature type="compositionally biased region" description="Polar residues" evidence="1">
    <location>
        <begin position="35"/>
        <end position="45"/>
    </location>
</feature>
<dbReference type="AlphaFoldDB" id="A0A0C3G0C6"/>
<dbReference type="Proteomes" id="UP000054166">
    <property type="component" value="Unassembled WGS sequence"/>
</dbReference>
<evidence type="ECO:0000313" key="2">
    <source>
        <dbReference type="EMBL" id="KIM89635.1"/>
    </source>
</evidence>
<reference evidence="3" key="2">
    <citation type="submission" date="2015-01" db="EMBL/GenBank/DDBJ databases">
        <title>Evolutionary Origins and Diversification of the Mycorrhizal Mutualists.</title>
        <authorList>
            <consortium name="DOE Joint Genome Institute"/>
            <consortium name="Mycorrhizal Genomics Consortium"/>
            <person name="Kohler A."/>
            <person name="Kuo A."/>
            <person name="Nagy L.G."/>
            <person name="Floudas D."/>
            <person name="Copeland A."/>
            <person name="Barry K.W."/>
            <person name="Cichocki N."/>
            <person name="Veneault-Fourrey C."/>
            <person name="LaButti K."/>
            <person name="Lindquist E.A."/>
            <person name="Lipzen A."/>
            <person name="Lundell T."/>
            <person name="Morin E."/>
            <person name="Murat C."/>
            <person name="Riley R."/>
            <person name="Ohm R."/>
            <person name="Sun H."/>
            <person name="Tunlid A."/>
            <person name="Henrissat B."/>
            <person name="Grigoriev I.V."/>
            <person name="Hibbett D.S."/>
            <person name="Martin F."/>
        </authorList>
    </citation>
    <scope>NUCLEOTIDE SEQUENCE [LARGE SCALE GENOMIC DNA]</scope>
    <source>
        <strain evidence="3">F 1598</strain>
    </source>
</reference>
<keyword evidence="3" id="KW-1185">Reference proteome</keyword>
<name>A0A0C3G0C6_PILCF</name>
<dbReference type="HOGENOM" id="CLU_1886523_0_0_1"/>
<dbReference type="InParanoid" id="A0A0C3G0C6"/>
<feature type="compositionally biased region" description="Polar residues" evidence="1">
    <location>
        <begin position="63"/>
        <end position="72"/>
    </location>
</feature>
<proteinExistence type="predicted"/>
<organism evidence="2 3">
    <name type="scientific">Piloderma croceum (strain F 1598)</name>
    <dbReference type="NCBI Taxonomy" id="765440"/>
    <lineage>
        <taxon>Eukaryota</taxon>
        <taxon>Fungi</taxon>
        <taxon>Dikarya</taxon>
        <taxon>Basidiomycota</taxon>
        <taxon>Agaricomycotina</taxon>
        <taxon>Agaricomycetes</taxon>
        <taxon>Agaricomycetidae</taxon>
        <taxon>Atheliales</taxon>
        <taxon>Atheliaceae</taxon>
        <taxon>Piloderma</taxon>
    </lineage>
</organism>
<reference evidence="2 3" key="1">
    <citation type="submission" date="2014-04" db="EMBL/GenBank/DDBJ databases">
        <authorList>
            <consortium name="DOE Joint Genome Institute"/>
            <person name="Kuo A."/>
            <person name="Tarkka M."/>
            <person name="Buscot F."/>
            <person name="Kohler A."/>
            <person name="Nagy L.G."/>
            <person name="Floudas D."/>
            <person name="Copeland A."/>
            <person name="Barry K.W."/>
            <person name="Cichocki N."/>
            <person name="Veneault-Fourrey C."/>
            <person name="LaButti K."/>
            <person name="Lindquist E.A."/>
            <person name="Lipzen A."/>
            <person name="Lundell T."/>
            <person name="Morin E."/>
            <person name="Murat C."/>
            <person name="Sun H."/>
            <person name="Tunlid A."/>
            <person name="Henrissat B."/>
            <person name="Grigoriev I.V."/>
            <person name="Hibbett D.S."/>
            <person name="Martin F."/>
            <person name="Nordberg H.P."/>
            <person name="Cantor M.N."/>
            <person name="Hua S.X."/>
        </authorList>
    </citation>
    <scope>NUCLEOTIDE SEQUENCE [LARGE SCALE GENOMIC DNA]</scope>
    <source>
        <strain evidence="2 3">F 1598</strain>
    </source>
</reference>
<feature type="compositionally biased region" description="Low complexity" evidence="1">
    <location>
        <begin position="79"/>
        <end position="89"/>
    </location>
</feature>
<gene>
    <name evidence="2" type="ORF">PILCRDRAFT_191907</name>
</gene>
<dbReference type="EMBL" id="KN832974">
    <property type="protein sequence ID" value="KIM89635.1"/>
    <property type="molecule type" value="Genomic_DNA"/>
</dbReference>